<gene>
    <name evidence="1" type="ORF">CFC21_057901</name>
</gene>
<dbReference type="EMBL" id="CM022221">
    <property type="protein sequence ID" value="KAF7049344.1"/>
    <property type="molecule type" value="Genomic_DNA"/>
</dbReference>
<evidence type="ECO:0000313" key="1">
    <source>
        <dbReference type="EMBL" id="KAF7049344.1"/>
    </source>
</evidence>
<name>A0A9R1KCT8_WHEAT</name>
<comment type="caution">
    <text evidence="1">The sequence shown here is derived from an EMBL/GenBank/DDBJ whole genome shotgun (WGS) entry which is preliminary data.</text>
</comment>
<dbReference type="Proteomes" id="UP000815260">
    <property type="component" value="Chromosome 4B"/>
</dbReference>
<protein>
    <submittedName>
        <fullName evidence="1">Uncharacterized protein</fullName>
    </submittedName>
</protein>
<accession>A0A9R1KCT8</accession>
<reference evidence="1" key="2">
    <citation type="submission" date="2020-03" db="EMBL/GenBank/DDBJ databases">
        <title>The second near-complete assembly of the hexaploid bread wheat (Triticum aestivum) genome.</title>
        <authorList>
            <person name="Zimin A.V."/>
            <person name="Puiu D."/>
            <person name="Shumante A."/>
            <person name="Alonge M."/>
            <person name="Salzberg S.L."/>
        </authorList>
    </citation>
    <scope>NUCLEOTIDE SEQUENCE</scope>
    <source>
        <tissue evidence="1">Leaf</tissue>
    </source>
</reference>
<sequence>MGVLVHVGVDPTGAGMVASCHADLVAWPVYAGEVRRGRIQVSWAHWCARELQGRSSWPDAGVWWRGKLLKRRGGAAGGSR</sequence>
<dbReference type="AlphaFoldDB" id="A0A9R1KCT8"/>
<feature type="non-terminal residue" evidence="1">
    <location>
        <position position="80"/>
    </location>
</feature>
<proteinExistence type="predicted"/>
<organism evidence="1">
    <name type="scientific">Triticum aestivum</name>
    <name type="common">Wheat</name>
    <dbReference type="NCBI Taxonomy" id="4565"/>
    <lineage>
        <taxon>Eukaryota</taxon>
        <taxon>Viridiplantae</taxon>
        <taxon>Streptophyta</taxon>
        <taxon>Embryophyta</taxon>
        <taxon>Tracheophyta</taxon>
        <taxon>Spermatophyta</taxon>
        <taxon>Magnoliopsida</taxon>
        <taxon>Liliopsida</taxon>
        <taxon>Poales</taxon>
        <taxon>Poaceae</taxon>
        <taxon>BOP clade</taxon>
        <taxon>Pooideae</taxon>
        <taxon>Triticodae</taxon>
        <taxon>Triticeae</taxon>
        <taxon>Triticinae</taxon>
        <taxon>Triticum</taxon>
    </lineage>
</organism>
<reference evidence="1" key="1">
    <citation type="journal article" date="2017" name="Gigascience">
        <title>The first near-complete assembly of the hexaploid bread wheat genome, Triticum aestivum.</title>
        <authorList>
            <person name="Zimin A.V."/>
            <person name="Puiu D."/>
            <person name="Hall R."/>
            <person name="Kingan S."/>
            <person name="Clavijo B.J."/>
            <person name="Salzberg S.L."/>
        </authorList>
    </citation>
    <scope>NUCLEOTIDE SEQUENCE</scope>
    <source>
        <tissue evidence="1">Leaf</tissue>
    </source>
</reference>